<protein>
    <submittedName>
        <fullName evidence="2">Transposase</fullName>
    </submittedName>
</protein>
<dbReference type="Proteomes" id="UP000777784">
    <property type="component" value="Unassembled WGS sequence"/>
</dbReference>
<dbReference type="InterPro" id="IPR002514">
    <property type="entry name" value="Transposase_8"/>
</dbReference>
<feature type="coiled-coil region" evidence="1">
    <location>
        <begin position="33"/>
        <end position="60"/>
    </location>
</feature>
<gene>
    <name evidence="2" type="ORF">KJ970_12350</name>
</gene>
<comment type="caution">
    <text evidence="2">The sequence shown here is derived from an EMBL/GenBank/DDBJ whole genome shotgun (WGS) entry which is preliminary data.</text>
</comment>
<evidence type="ECO:0000256" key="1">
    <source>
        <dbReference type="SAM" id="Coils"/>
    </source>
</evidence>
<dbReference type="InterPro" id="IPR009057">
    <property type="entry name" value="Homeodomain-like_sf"/>
</dbReference>
<organism evidence="2 3">
    <name type="scientific">Eiseniibacteriota bacterium</name>
    <dbReference type="NCBI Taxonomy" id="2212470"/>
    <lineage>
        <taxon>Bacteria</taxon>
        <taxon>Candidatus Eiseniibacteriota</taxon>
    </lineage>
</organism>
<reference evidence="2" key="1">
    <citation type="submission" date="2021-05" db="EMBL/GenBank/DDBJ databases">
        <title>Energy efficiency and biological interactions define the core microbiome of deep oligotrophic groundwater.</title>
        <authorList>
            <person name="Mehrshad M."/>
            <person name="Lopez-Fernandez M."/>
            <person name="Bell E."/>
            <person name="Bernier-Latmani R."/>
            <person name="Bertilsson S."/>
            <person name="Dopson M."/>
        </authorList>
    </citation>
    <scope>NUCLEOTIDE SEQUENCE</scope>
    <source>
        <strain evidence="2">Modern_marine.mb.64</strain>
    </source>
</reference>
<dbReference type="Pfam" id="PF01527">
    <property type="entry name" value="HTH_Tnp_1"/>
    <property type="match status" value="1"/>
</dbReference>
<proteinExistence type="predicted"/>
<dbReference type="GO" id="GO:0004803">
    <property type="term" value="F:transposase activity"/>
    <property type="evidence" value="ECO:0007669"/>
    <property type="project" value="InterPro"/>
</dbReference>
<name>A0A948RY42_UNCEI</name>
<dbReference type="Gene3D" id="1.10.10.60">
    <property type="entry name" value="Homeodomain-like"/>
    <property type="match status" value="1"/>
</dbReference>
<dbReference type="GO" id="GO:0006313">
    <property type="term" value="P:DNA transposition"/>
    <property type="evidence" value="ECO:0007669"/>
    <property type="project" value="InterPro"/>
</dbReference>
<sequence length="73" mass="8447">MARELGIGAGLLGRWKQQVLADREEAFPGKGRLKVADEELRRLERENRQLRMELEFVKKTAAYFAKERSRGSV</sequence>
<evidence type="ECO:0000313" key="2">
    <source>
        <dbReference type="EMBL" id="MBU2691708.1"/>
    </source>
</evidence>
<dbReference type="SUPFAM" id="SSF46689">
    <property type="entry name" value="Homeodomain-like"/>
    <property type="match status" value="1"/>
</dbReference>
<dbReference type="AlphaFoldDB" id="A0A948RY42"/>
<accession>A0A948RY42</accession>
<dbReference type="EMBL" id="JAHJDP010000074">
    <property type="protein sequence ID" value="MBU2691708.1"/>
    <property type="molecule type" value="Genomic_DNA"/>
</dbReference>
<evidence type="ECO:0000313" key="3">
    <source>
        <dbReference type="Proteomes" id="UP000777784"/>
    </source>
</evidence>
<dbReference type="GO" id="GO:0003677">
    <property type="term" value="F:DNA binding"/>
    <property type="evidence" value="ECO:0007669"/>
    <property type="project" value="InterPro"/>
</dbReference>
<keyword evidence="1" id="KW-0175">Coiled coil</keyword>